<feature type="region of interest" description="Disordered" evidence="1">
    <location>
        <begin position="1"/>
        <end position="23"/>
    </location>
</feature>
<proteinExistence type="predicted"/>
<evidence type="ECO:0000259" key="2">
    <source>
        <dbReference type="Pfam" id="PF05699"/>
    </source>
</evidence>
<sequence length="258" mass="29990">MKTHLAKHNVFEKSNPEDLGEGSSVTKQYSIASMFRFRAERDINALLQYTSKPSLEQSMSKLNQDNKRQSLEARVLQKLQPQVIQHSDIDRYFGRYRACNKKRDWLFAWRMHKDEYPRMVAAARDYLAIPAAEVALERLFSRGRDLVGLCRHSLKVRRAPSENSWNVMLIFPTSCCSDSTNPVIFSTNKKRYCIRDRVKCLRITNIRNEYGYIRYSYSCSLFVPTPKVCLNYVTFSIRLDYGLMNGASKVKVSRGITN</sequence>
<evidence type="ECO:0000313" key="3">
    <source>
        <dbReference type="EMBL" id="CAP87121.1"/>
    </source>
</evidence>
<feature type="domain" description="HAT C-terminal dimerisation" evidence="2">
    <location>
        <begin position="104"/>
        <end position="144"/>
    </location>
</feature>
<reference evidence="3 4" key="1">
    <citation type="journal article" date="2008" name="Nat. Biotechnol.">
        <title>Genome sequencing and analysis of the filamentous fungus Penicillium chrysogenum.</title>
        <authorList>
            <person name="van den Berg M.A."/>
            <person name="Albang R."/>
            <person name="Albermann K."/>
            <person name="Badger J.H."/>
            <person name="Daran J.-M."/>
            <person name="Driessen A.J.M."/>
            <person name="Garcia-Estrada C."/>
            <person name="Fedorova N.D."/>
            <person name="Harris D.M."/>
            <person name="Heijne W.H.M."/>
            <person name="Joardar V.S."/>
            <person name="Kiel J.A.K.W."/>
            <person name="Kovalchuk A."/>
            <person name="Martin J.F."/>
            <person name="Nierman W.C."/>
            <person name="Nijland J.G."/>
            <person name="Pronk J.T."/>
            <person name="Roubos J.A."/>
            <person name="van der Klei I.J."/>
            <person name="van Peij N.N.M.E."/>
            <person name="Veenhuis M."/>
            <person name="von Doehren H."/>
            <person name="Wagner C."/>
            <person name="Wortman J.R."/>
            <person name="Bovenberg R.A.L."/>
        </authorList>
    </citation>
    <scope>NUCLEOTIDE SEQUENCE [LARGE SCALE GENOMIC DNA]</scope>
    <source>
        <strain evidence="4">ATCC 28089 / DSM 1075 / NRRL 1951 / Wisconsin 54-1255</strain>
    </source>
</reference>
<dbReference type="VEuPathDB" id="FungiDB:PCH_Pc24g02130"/>
<evidence type="ECO:0000256" key="1">
    <source>
        <dbReference type="SAM" id="MobiDB-lite"/>
    </source>
</evidence>
<dbReference type="SUPFAM" id="SSF53098">
    <property type="entry name" value="Ribonuclease H-like"/>
    <property type="match status" value="1"/>
</dbReference>
<dbReference type="Pfam" id="PF05699">
    <property type="entry name" value="Dimer_Tnp_hAT"/>
    <property type="match status" value="1"/>
</dbReference>
<gene>
    <name evidence="3" type="ORF">Pc24g02130</name>
    <name evidence="3" type="ORF">PCH_Pc24g02130</name>
</gene>
<dbReference type="InterPro" id="IPR008906">
    <property type="entry name" value="HATC_C_dom"/>
</dbReference>
<dbReference type="GO" id="GO:0046983">
    <property type="term" value="F:protein dimerization activity"/>
    <property type="evidence" value="ECO:0007669"/>
    <property type="project" value="InterPro"/>
</dbReference>
<dbReference type="AlphaFoldDB" id="B6HWZ5"/>
<dbReference type="OrthoDB" id="2976890at2759"/>
<protein>
    <recommendedName>
        <fullName evidence="2">HAT C-terminal dimerisation domain-containing protein</fullName>
    </recommendedName>
</protein>
<organism evidence="3 4">
    <name type="scientific">Penicillium rubens (strain ATCC 28089 / DSM 1075 / NRRL 1951 / Wisconsin 54-1255)</name>
    <name type="common">Penicillium chrysogenum</name>
    <dbReference type="NCBI Taxonomy" id="500485"/>
    <lineage>
        <taxon>Eukaryota</taxon>
        <taxon>Fungi</taxon>
        <taxon>Dikarya</taxon>
        <taxon>Ascomycota</taxon>
        <taxon>Pezizomycotina</taxon>
        <taxon>Eurotiomycetes</taxon>
        <taxon>Eurotiomycetidae</taxon>
        <taxon>Eurotiales</taxon>
        <taxon>Aspergillaceae</taxon>
        <taxon>Penicillium</taxon>
        <taxon>Penicillium chrysogenum species complex</taxon>
    </lineage>
</organism>
<dbReference type="InterPro" id="IPR012337">
    <property type="entry name" value="RNaseH-like_sf"/>
</dbReference>
<keyword evidence="4" id="KW-1185">Reference proteome</keyword>
<dbReference type="Proteomes" id="UP000000724">
    <property type="component" value="Contig Pc00c24"/>
</dbReference>
<accession>B6HWZ5</accession>
<name>B6HWZ5_PENRW</name>
<dbReference type="EMBL" id="AM920439">
    <property type="protein sequence ID" value="CAP87121.1"/>
    <property type="molecule type" value="Genomic_DNA"/>
</dbReference>
<dbReference type="HOGENOM" id="CLU_1078089_0_0_1"/>
<evidence type="ECO:0000313" key="4">
    <source>
        <dbReference type="Proteomes" id="UP000000724"/>
    </source>
</evidence>